<dbReference type="EMBL" id="BPLR01005150">
    <property type="protein sequence ID" value="GIY00153.1"/>
    <property type="molecule type" value="Genomic_DNA"/>
</dbReference>
<evidence type="ECO:0000256" key="1">
    <source>
        <dbReference type="SAM" id="Phobius"/>
    </source>
</evidence>
<gene>
    <name evidence="2" type="ORF">CEXT_797781</name>
</gene>
<proteinExistence type="predicted"/>
<sequence length="73" mass="7996">MTIGRFVESFFAEKVTLLYHFRGPSVVGLGFSVALALGLAPVEAILFQLRMRKAATVTPPLYAKCTSRPYMGT</sequence>
<evidence type="ECO:0000313" key="3">
    <source>
        <dbReference type="Proteomes" id="UP001054945"/>
    </source>
</evidence>
<protein>
    <submittedName>
        <fullName evidence="2">Uncharacterized protein</fullName>
    </submittedName>
</protein>
<accession>A0AAV4PYA1</accession>
<dbReference type="AlphaFoldDB" id="A0AAV4PYA1"/>
<keyword evidence="1" id="KW-0812">Transmembrane</keyword>
<dbReference type="Proteomes" id="UP001054945">
    <property type="component" value="Unassembled WGS sequence"/>
</dbReference>
<name>A0AAV4PYA1_CAEEX</name>
<comment type="caution">
    <text evidence="2">The sequence shown here is derived from an EMBL/GenBank/DDBJ whole genome shotgun (WGS) entry which is preliminary data.</text>
</comment>
<evidence type="ECO:0000313" key="2">
    <source>
        <dbReference type="EMBL" id="GIY00153.1"/>
    </source>
</evidence>
<feature type="transmembrane region" description="Helical" evidence="1">
    <location>
        <begin position="26"/>
        <end position="47"/>
    </location>
</feature>
<keyword evidence="3" id="KW-1185">Reference proteome</keyword>
<keyword evidence="1" id="KW-0472">Membrane</keyword>
<organism evidence="2 3">
    <name type="scientific">Caerostris extrusa</name>
    <name type="common">Bark spider</name>
    <name type="synonym">Caerostris bankana</name>
    <dbReference type="NCBI Taxonomy" id="172846"/>
    <lineage>
        <taxon>Eukaryota</taxon>
        <taxon>Metazoa</taxon>
        <taxon>Ecdysozoa</taxon>
        <taxon>Arthropoda</taxon>
        <taxon>Chelicerata</taxon>
        <taxon>Arachnida</taxon>
        <taxon>Araneae</taxon>
        <taxon>Araneomorphae</taxon>
        <taxon>Entelegynae</taxon>
        <taxon>Araneoidea</taxon>
        <taxon>Araneidae</taxon>
        <taxon>Caerostris</taxon>
    </lineage>
</organism>
<reference evidence="2 3" key="1">
    <citation type="submission" date="2021-06" db="EMBL/GenBank/DDBJ databases">
        <title>Caerostris extrusa draft genome.</title>
        <authorList>
            <person name="Kono N."/>
            <person name="Arakawa K."/>
        </authorList>
    </citation>
    <scope>NUCLEOTIDE SEQUENCE [LARGE SCALE GENOMIC DNA]</scope>
</reference>
<keyword evidence="1" id="KW-1133">Transmembrane helix</keyword>